<dbReference type="GO" id="GO:0097347">
    <property type="term" value="C:TAM protein secretion complex"/>
    <property type="evidence" value="ECO:0007669"/>
    <property type="project" value="TreeGrafter"/>
</dbReference>
<proteinExistence type="predicted"/>
<organism evidence="6 7">
    <name type="scientific">Thioflexithrix psekupsensis</name>
    <dbReference type="NCBI Taxonomy" id="1570016"/>
    <lineage>
        <taxon>Bacteria</taxon>
        <taxon>Pseudomonadati</taxon>
        <taxon>Pseudomonadota</taxon>
        <taxon>Gammaproteobacteria</taxon>
        <taxon>Thiotrichales</taxon>
        <taxon>Thioflexithrix</taxon>
    </lineage>
</organism>
<dbReference type="OrthoDB" id="5555605at2"/>
<accession>A0A251X4N2</accession>
<dbReference type="GO" id="GO:0005886">
    <property type="term" value="C:plasma membrane"/>
    <property type="evidence" value="ECO:0007669"/>
    <property type="project" value="InterPro"/>
</dbReference>
<dbReference type="Proteomes" id="UP000194798">
    <property type="component" value="Unassembled WGS sequence"/>
</dbReference>
<dbReference type="InterPro" id="IPR007452">
    <property type="entry name" value="TamB_C"/>
</dbReference>
<comment type="caution">
    <text evidence="6">The sequence shown here is derived from an EMBL/GenBank/DDBJ whole genome shotgun (WGS) entry which is preliminary data.</text>
</comment>
<keyword evidence="7" id="KW-1185">Reference proteome</keyword>
<evidence type="ECO:0000313" key="6">
    <source>
        <dbReference type="EMBL" id="OUD11669.1"/>
    </source>
</evidence>
<dbReference type="Pfam" id="PF04357">
    <property type="entry name" value="TamB"/>
    <property type="match status" value="1"/>
</dbReference>
<dbReference type="RefSeq" id="WP_086489687.1">
    <property type="nucleotide sequence ID" value="NZ_MSLT01000024.1"/>
</dbReference>
<keyword evidence="3" id="KW-1133">Transmembrane helix</keyword>
<dbReference type="EMBL" id="MSLT01000024">
    <property type="protein sequence ID" value="OUD11669.1"/>
    <property type="molecule type" value="Genomic_DNA"/>
</dbReference>
<reference evidence="6 7" key="1">
    <citation type="submission" date="2016-12" db="EMBL/GenBank/DDBJ databases">
        <title>Thioflexothrix psekupsii D3 genome sequencing and assembly.</title>
        <authorList>
            <person name="Fomenkov A."/>
            <person name="Vincze T."/>
            <person name="Grabovich M."/>
            <person name="Anton B.P."/>
            <person name="Dubinina G."/>
            <person name="Orlova M."/>
            <person name="Belousova E."/>
            <person name="Roberts R.J."/>
        </authorList>
    </citation>
    <scope>NUCLEOTIDE SEQUENCE [LARGE SCALE GENOMIC DNA]</scope>
    <source>
        <strain evidence="6">D3</strain>
    </source>
</reference>
<evidence type="ECO:0000259" key="5">
    <source>
        <dbReference type="Pfam" id="PF04357"/>
    </source>
</evidence>
<evidence type="ECO:0000256" key="1">
    <source>
        <dbReference type="ARBA" id="ARBA00004167"/>
    </source>
</evidence>
<evidence type="ECO:0000256" key="3">
    <source>
        <dbReference type="ARBA" id="ARBA00022989"/>
    </source>
</evidence>
<dbReference type="PANTHER" id="PTHR36985:SF1">
    <property type="entry name" value="TRANSLOCATION AND ASSEMBLY MODULE SUBUNIT TAMB"/>
    <property type="match status" value="1"/>
</dbReference>
<keyword evidence="2" id="KW-0812">Transmembrane</keyword>
<keyword evidence="4" id="KW-0472">Membrane</keyword>
<name>A0A251X4N2_9GAMM</name>
<evidence type="ECO:0000256" key="2">
    <source>
        <dbReference type="ARBA" id="ARBA00022692"/>
    </source>
</evidence>
<dbReference type="PANTHER" id="PTHR36985">
    <property type="entry name" value="TRANSLOCATION AND ASSEMBLY MODULE SUBUNIT TAMB"/>
    <property type="match status" value="1"/>
</dbReference>
<sequence>MRLLKYGFFGLLITFFLFVIVAGVGTGTNAGSNWLIKNVGHALGGELEIERIEGHLLDELSLHQVRYRRGELSVNAEQIKWAWQPSALFRGLLHINRIELQQVTLILPPSREDTPPNDTPFEMPEIRLPIKAQIDALIVQQFTLHHHQDQPPFILDHASLQARVDQQLFIEQLRVKTPEFNSELDLSGQFELLRPHALQLALQARADLPEAPATTLALTAQGQLAAINTEIKIDGYFPLLVQATIESVLTDPQWKLAVMWDELKYPIAAPEYFLKNGKIEAKGDLKTYQISSQLSTAVPQLPAVQWQFKGTGDLNQFRLENLLAKLPQGDVNLQANVQWLPELQADFNFTAKELAIAEYWPPELPAINANIKGQFAQQQLTVAHLQLDLPNNTQLKAQADIKLDNPADPYIDAVLNWQELRWPPTGTPLASLPKGQAEFKGTPSAYLLNLITDLMGQDIPKSKINLTAKGSTQEAKIETLKIDVLKGQINTQGNVQWLPHVKWNLAVKGQQIKPETQWPEFPGTLALNLTTEGQLIDKLQAQLELTQLKGQLRGYPLDLTLTAQANGDRYQIQQLKFRSGENQLTAKADYQQQLTAEWTLDLRRLAALLPNAQGQLSSKGTISGNPQSPHIKAHIKGEKLGFDELTLQQLAVDMEANLGKPDSPLNLNLLLKQLHQADELLLSDASIVGTGTIKQHQIKLNAKAPMQDVALQLNGGLKLDQLDWQGQWQQLQVKFKENLAKAGEWQLQQASPLSFNGKKTQVQLQDFCLRQKNNNMQFCLTAQHDSKNSQLDFRLKELSLNVINPDLTGTIQGELTANYRPNGQIAANGQFRVSPGAFVTEIEEGRRQQLKYEGGMLELSINETGLTSRLDFKLLQHSALQGRLHLPGFNRLPLSEQQTLNAQLMGDIGDLALISIFVPMLEEVKGKLSLNVSAEGLLKQPLIQGKVRLSEAQLNVPLLGMELRDLYANIDSDLQTLGLLKIDIGARSGNGNLNIIGQANPLTQQVDLTLQGDQFRLLNNVDAFVVISPNINVKVKEENVNITGTLTIPEANITPNMVVSDGSTSVGGAVRASQDVVIINDPNATEESKILGIAEQLKLSMNLLVKLGDTIHVDAVGFKSQVKGQIRLTHRPQDIELLPIANGELQIINGTFRSYGQDLEIDRGRVIFANTIVTKPELNIKAVRRIYGDQKVEAAGVHITGNPEKINLDLFSQPSMPQDQIISYLLTGKGFDPSNPDHTIGWGTYILPNLYISYGISLLNQSNIFSVRYELNKTWGVEINIAEEDKGIDFSYTLER</sequence>
<feature type="domain" description="Translocation and assembly module TamB C-terminal" evidence="5">
    <location>
        <begin position="987"/>
        <end position="1231"/>
    </location>
</feature>
<evidence type="ECO:0000256" key="4">
    <source>
        <dbReference type="ARBA" id="ARBA00023136"/>
    </source>
</evidence>
<gene>
    <name evidence="6" type="ORF">TPSD3_16575</name>
</gene>
<evidence type="ECO:0000313" key="7">
    <source>
        <dbReference type="Proteomes" id="UP000194798"/>
    </source>
</evidence>
<dbReference type="GO" id="GO:0009306">
    <property type="term" value="P:protein secretion"/>
    <property type="evidence" value="ECO:0007669"/>
    <property type="project" value="InterPro"/>
</dbReference>
<protein>
    <recommendedName>
        <fullName evidence="5">Translocation and assembly module TamB C-terminal domain-containing protein</fullName>
    </recommendedName>
</protein>
<comment type="subcellular location">
    <subcellularLocation>
        <location evidence="1">Membrane</location>
        <topology evidence="1">Single-pass membrane protein</topology>
    </subcellularLocation>
</comment>